<organism evidence="1">
    <name type="scientific">Lamprotornis superbus</name>
    <dbReference type="NCBI Taxonomy" id="245042"/>
    <lineage>
        <taxon>Eukaryota</taxon>
        <taxon>Metazoa</taxon>
        <taxon>Chordata</taxon>
        <taxon>Craniata</taxon>
        <taxon>Vertebrata</taxon>
        <taxon>Euteleostomi</taxon>
        <taxon>Archelosauria</taxon>
        <taxon>Archosauria</taxon>
        <taxon>Dinosauria</taxon>
        <taxon>Saurischia</taxon>
        <taxon>Theropoda</taxon>
        <taxon>Coelurosauria</taxon>
        <taxon>Aves</taxon>
        <taxon>Neognathae</taxon>
        <taxon>Neoaves</taxon>
        <taxon>Telluraves</taxon>
        <taxon>Australaves</taxon>
        <taxon>Passeriformes</taxon>
        <taxon>Sturnidae</taxon>
        <taxon>Lamprotornis</taxon>
    </lineage>
</organism>
<reference evidence="2 3" key="2">
    <citation type="journal article" date="2021" name="J. Hered.">
        <title>Feather Gene Expression Elucidates the Developmental Basis of Plumage Iridescence in African Starlings.</title>
        <authorList>
            <person name="Rubenstein D.R."/>
            <person name="Corvelo A."/>
            <person name="MacManes M.D."/>
            <person name="Maia R."/>
            <person name="Narzisi G."/>
            <person name="Rousaki A."/>
            <person name="Vandenabeele P."/>
            <person name="Shawkey M.D."/>
            <person name="Solomon J."/>
        </authorList>
    </citation>
    <scope>NUCLEOTIDE SEQUENCE [LARGE SCALE GENOMIC DNA]</scope>
    <source>
        <strain evidence="2">SS15</strain>
    </source>
</reference>
<dbReference type="AlphaFoldDB" id="A0A835TZG5"/>
<reference evidence="2" key="3">
    <citation type="submission" date="2022-01" db="EMBL/GenBank/DDBJ databases">
        <authorList>
            <person name="Rubenstein D.R."/>
        </authorList>
    </citation>
    <scope>NUCLEOTIDE SEQUENCE</scope>
    <source>
        <strain evidence="2">SS15</strain>
        <tissue evidence="2">Liver</tissue>
    </source>
</reference>
<comment type="caution">
    <text evidence="1">The sequence shown here is derived from an EMBL/GenBank/DDBJ whole genome shotgun (WGS) entry which is preliminary data.</text>
</comment>
<keyword evidence="3" id="KW-1185">Reference proteome</keyword>
<name>A0A835TZG5_9PASS</name>
<accession>A0A835TZG5</accession>
<evidence type="ECO:0000313" key="2">
    <source>
        <dbReference type="EMBL" id="KAI1237086.1"/>
    </source>
</evidence>
<dbReference type="EMBL" id="JADDUC020000008">
    <property type="protein sequence ID" value="KAI1237086.1"/>
    <property type="molecule type" value="Genomic_DNA"/>
</dbReference>
<gene>
    <name evidence="2" type="ORF">IHE44_0014341</name>
    <name evidence="1" type="ORF">IHE44_001770</name>
</gene>
<evidence type="ECO:0000313" key="1">
    <source>
        <dbReference type="EMBL" id="KAG0128816.1"/>
    </source>
</evidence>
<dbReference type="EMBL" id="JADDUC010000013">
    <property type="protein sequence ID" value="KAG0128816.1"/>
    <property type="molecule type" value="Genomic_DNA"/>
</dbReference>
<reference evidence="1" key="1">
    <citation type="submission" date="2020-10" db="EMBL/GenBank/DDBJ databases">
        <title>Feather gene expression reveals the developmental basis of iridescence in African starlings.</title>
        <authorList>
            <person name="Rubenstein D.R."/>
        </authorList>
    </citation>
    <scope>NUCLEOTIDE SEQUENCE</scope>
    <source>
        <strain evidence="1">SS15</strain>
        <tissue evidence="1">Liver</tissue>
    </source>
</reference>
<sequence length="792" mass="89545">MVQNCDLSQIYGVKKGSSYLKKPNSVLSIRTLKESCLKGTKKERQEVVKKNVSKRITYISKAKHLERLLRCYFLKEPLLTPWLIELADQHLVPSRHCFRRAGELKGQESSLQKTLILQKPECILKLSWSGRSQTGEERDLKSTYCVLVTVQVYGWIDRLKCVTLWGKGTRSRWCKEGLHFKCFALECVFKMYLSCGLQRDVLGLVGTAQIEESDLFAFWHCQCRFVTCSVNRNRRQQTLQGSQPYYVMCKAGSKHWDGSQENKFSTEVSVTGIQKTCEAQPGTTEGSTHCLVQDLHPSSSQRRCVPLRECHLLGWGRATKSSAGQGQGTHLSWQCHLMLFSTVMGSSITSAFKHNPLGVHTAAVYQQHGKRSQAWTLLAHACADRMVYKTVSIVKARPGANALLRSVQVAAPAFILCFILCYLSRLFSMFLLWQQCKLLWLSVLQDPAFCEGQALPGFSHREVLLGTQEPGTCTLLSASSSQGEPELHMSLMPNPRRAWRQGNSSEEEELTQLIGQKELHLTHESSSHNLFSMKGAVFPQTDSNSSFRLRIPSQLPKYCFSDTVWLLRILLQQQLPDRSQARNFAENMQEILKQKISTSTEKKKKKEKEVYCWCELDSQILWDKHRCVLQAQGPKKCKGKYFLCYEVFTEHSPFLNNSSQRQREHKQRHKRIRQERRITVRSEHSSFTTALGRSSGGKFACTFDSSNSSAAALSVMPQTDQQQITSFLHALLMKGLCKLGEWFLSVALSALEDKWKMGSTALVPWGGIAAEMNAAELPAMATGSASTGSRHK</sequence>
<proteinExistence type="predicted"/>
<dbReference type="Proteomes" id="UP000618051">
    <property type="component" value="Unassembled WGS sequence"/>
</dbReference>
<feature type="non-terminal residue" evidence="1">
    <location>
        <position position="792"/>
    </location>
</feature>
<evidence type="ECO:0000313" key="3">
    <source>
        <dbReference type="Proteomes" id="UP000618051"/>
    </source>
</evidence>
<protein>
    <submittedName>
        <fullName evidence="1">Uncharacterized protein</fullName>
    </submittedName>
</protein>